<evidence type="ECO:0000256" key="8">
    <source>
        <dbReference type="SAM" id="Phobius"/>
    </source>
</evidence>
<dbReference type="GO" id="GO:0030003">
    <property type="term" value="P:intracellular monoatomic cation homeostasis"/>
    <property type="evidence" value="ECO:0007669"/>
    <property type="project" value="TreeGrafter"/>
</dbReference>
<evidence type="ECO:0000256" key="2">
    <source>
        <dbReference type="ARBA" id="ARBA00022692"/>
    </source>
</evidence>
<dbReference type="InterPro" id="IPR044202">
    <property type="entry name" value="LETM1/MDM38-like"/>
</dbReference>
<comment type="caution">
    <text evidence="11">The sequence shown here is derived from an EMBL/GenBank/DDBJ whole genome shotgun (WGS) entry which is preliminary data.</text>
</comment>
<reference evidence="11 12" key="1">
    <citation type="journal article" date="2018" name="MBio">
        <title>Comparative Genomics Reveals the Core Gene Toolbox for the Fungus-Insect Symbiosis.</title>
        <authorList>
            <person name="Wang Y."/>
            <person name="Stata M."/>
            <person name="Wang W."/>
            <person name="Stajich J.E."/>
            <person name="White M.M."/>
            <person name="Moncalvo J.M."/>
        </authorList>
    </citation>
    <scope>NUCLEOTIDE SEQUENCE [LARGE SCALE GENOMIC DNA]</scope>
    <source>
        <strain evidence="11 12">AUS-77-4</strain>
    </source>
</reference>
<keyword evidence="4 8" id="KW-1133">Transmembrane helix</keyword>
<dbReference type="InterPro" id="IPR033122">
    <property type="entry name" value="LETM1-like_RBD"/>
</dbReference>
<evidence type="ECO:0000256" key="5">
    <source>
        <dbReference type="ARBA" id="ARBA00023128"/>
    </source>
</evidence>
<proteinExistence type="predicted"/>
<dbReference type="InterPro" id="IPR003034">
    <property type="entry name" value="SAP_dom"/>
</dbReference>
<dbReference type="PROSITE" id="PS50800">
    <property type="entry name" value="SAP"/>
    <property type="match status" value="1"/>
</dbReference>
<dbReference type="PANTHER" id="PTHR14009:SF1">
    <property type="entry name" value="MITOCHONDRIAL PROTON_CALCIUM EXCHANGER PROTEIN"/>
    <property type="match status" value="1"/>
</dbReference>
<dbReference type="GO" id="GO:0005743">
    <property type="term" value="C:mitochondrial inner membrane"/>
    <property type="evidence" value="ECO:0007669"/>
    <property type="project" value="UniProtKB-SubCell"/>
</dbReference>
<gene>
    <name evidence="11" type="ORF">BB559_001912</name>
</gene>
<evidence type="ECO:0000256" key="6">
    <source>
        <dbReference type="ARBA" id="ARBA00023136"/>
    </source>
</evidence>
<feature type="domain" description="SAP" evidence="9">
    <location>
        <begin position="216"/>
        <end position="250"/>
    </location>
</feature>
<dbReference type="GO" id="GO:0043022">
    <property type="term" value="F:ribosome binding"/>
    <property type="evidence" value="ECO:0007669"/>
    <property type="project" value="InterPro"/>
</dbReference>
<keyword evidence="6 8" id="KW-0472">Membrane</keyword>
<evidence type="ECO:0000259" key="9">
    <source>
        <dbReference type="PROSITE" id="PS50800"/>
    </source>
</evidence>
<evidence type="ECO:0008006" key="13">
    <source>
        <dbReference type="Google" id="ProtNLM"/>
    </source>
</evidence>
<protein>
    <recommendedName>
        <fullName evidence="13">Letm1 RBD domain-containing protein</fullName>
    </recommendedName>
</protein>
<dbReference type="Proteomes" id="UP000245699">
    <property type="component" value="Unassembled WGS sequence"/>
</dbReference>
<dbReference type="PANTHER" id="PTHR14009">
    <property type="entry name" value="LEUCINE ZIPPER-EF-HAND CONTAINING TRANSMEMBRANE PROTEIN"/>
    <property type="match status" value="1"/>
</dbReference>
<sequence length="328" mass="37891">MIARLPKTIRPIVPSLYPRLGVYPKSNFLHAATMICSYQVVATRFYSAPKTEIVKTNLEMLDPSLSTVKLGLYKKVRGYLQFYKAGLKEVWSEHKLANQIRMKQKRNEKINWNEHQIVWRDTRDFKKIVPFAFLLFTVSELIPFLAFYFPQSLPSLVITFKQKAMILKKRDDIRARIHKTIIASTENEHKEISSKNFLTGSSINQIYRNFPNVFQISSMDRKTLRFANRFFGLSSVGTKSLLSKRILNHIKLLENDDMLLASVNISSLPTSHIIHACDVRGIPTTNFTTTHLIKSLEQWVAFKTKNPSLDPGLVAWTRIFLLSKNPNF</sequence>
<evidence type="ECO:0000256" key="1">
    <source>
        <dbReference type="ARBA" id="ARBA00004434"/>
    </source>
</evidence>
<keyword evidence="2 8" id="KW-0812">Transmembrane</keyword>
<evidence type="ECO:0000256" key="4">
    <source>
        <dbReference type="ARBA" id="ARBA00022989"/>
    </source>
</evidence>
<dbReference type="PROSITE" id="PS51758">
    <property type="entry name" value="LETM1_RBD"/>
    <property type="match status" value="1"/>
</dbReference>
<keyword evidence="5 7" id="KW-0496">Mitochondrion</keyword>
<organism evidence="11 12">
    <name type="scientific">Furculomyces boomerangus</name>
    <dbReference type="NCBI Taxonomy" id="61424"/>
    <lineage>
        <taxon>Eukaryota</taxon>
        <taxon>Fungi</taxon>
        <taxon>Fungi incertae sedis</taxon>
        <taxon>Zoopagomycota</taxon>
        <taxon>Kickxellomycotina</taxon>
        <taxon>Harpellomycetes</taxon>
        <taxon>Harpellales</taxon>
        <taxon>Harpellaceae</taxon>
        <taxon>Furculomyces</taxon>
    </lineage>
</organism>
<dbReference type="EMBL" id="MBFT01000100">
    <property type="protein sequence ID" value="PVU97766.1"/>
    <property type="molecule type" value="Genomic_DNA"/>
</dbReference>
<keyword evidence="12" id="KW-1185">Reference proteome</keyword>
<evidence type="ECO:0000256" key="7">
    <source>
        <dbReference type="PROSITE-ProRule" id="PRU01094"/>
    </source>
</evidence>
<dbReference type="OrthoDB" id="73691at2759"/>
<dbReference type="AlphaFoldDB" id="A0A2T9YZP8"/>
<comment type="subcellular location">
    <subcellularLocation>
        <location evidence="1">Mitochondrion inner membrane</location>
        <topology evidence="1">Single-pass membrane protein</topology>
    </subcellularLocation>
</comment>
<keyword evidence="3" id="KW-0999">Mitochondrion inner membrane</keyword>
<dbReference type="Pfam" id="PF07766">
    <property type="entry name" value="LETM1_RBD"/>
    <property type="match status" value="1"/>
</dbReference>
<evidence type="ECO:0000313" key="11">
    <source>
        <dbReference type="EMBL" id="PVU97766.1"/>
    </source>
</evidence>
<evidence type="ECO:0000313" key="12">
    <source>
        <dbReference type="Proteomes" id="UP000245699"/>
    </source>
</evidence>
<feature type="domain" description="Letm1 RBD" evidence="10">
    <location>
        <begin position="138"/>
        <end position="328"/>
    </location>
</feature>
<dbReference type="STRING" id="61424.A0A2T9YZP8"/>
<evidence type="ECO:0000256" key="3">
    <source>
        <dbReference type="ARBA" id="ARBA00022792"/>
    </source>
</evidence>
<feature type="transmembrane region" description="Helical" evidence="8">
    <location>
        <begin position="128"/>
        <end position="149"/>
    </location>
</feature>
<evidence type="ECO:0000259" key="10">
    <source>
        <dbReference type="PROSITE" id="PS51758"/>
    </source>
</evidence>
<name>A0A2T9YZP8_9FUNG</name>
<accession>A0A2T9YZP8</accession>